<protein>
    <submittedName>
        <fullName evidence="1">Uncharacterized protein</fullName>
    </submittedName>
</protein>
<dbReference type="EMBL" id="GFPF01001650">
    <property type="protein sequence ID" value="MAA12796.1"/>
    <property type="molecule type" value="Transcribed_RNA"/>
</dbReference>
<organism evidence="1">
    <name type="scientific">Rhipicephalus zambeziensis</name>
    <dbReference type="NCBI Taxonomy" id="60191"/>
    <lineage>
        <taxon>Eukaryota</taxon>
        <taxon>Metazoa</taxon>
        <taxon>Ecdysozoa</taxon>
        <taxon>Arthropoda</taxon>
        <taxon>Chelicerata</taxon>
        <taxon>Arachnida</taxon>
        <taxon>Acari</taxon>
        <taxon>Parasitiformes</taxon>
        <taxon>Ixodida</taxon>
        <taxon>Ixodoidea</taxon>
        <taxon>Ixodidae</taxon>
        <taxon>Rhipicephalinae</taxon>
        <taxon>Rhipicephalus</taxon>
        <taxon>Rhipicephalus</taxon>
    </lineage>
</organism>
<reference evidence="1" key="1">
    <citation type="journal article" date="2017" name="Parasit. Vectors">
        <title>Sialotranscriptomics of Rhipicephalus zambeziensis reveals intricate expression profiles of secretory proteins and suggests tight temporal transcriptional regulation during blood-feeding.</title>
        <authorList>
            <person name="de Castro M.H."/>
            <person name="de Klerk D."/>
            <person name="Pienaar R."/>
            <person name="Rees D.J.G."/>
            <person name="Mans B.J."/>
        </authorList>
    </citation>
    <scope>NUCLEOTIDE SEQUENCE</scope>
    <source>
        <tissue evidence="1">Salivary glands</tissue>
    </source>
</reference>
<sequence length="85" mass="9435">MQGARAPVLLFLFSTSPFFPLSPFHKSADGLRQPGALFTPVLVLGNVVRAERVDRFTVYATFMLYTVDKSYCICYEGSIYSNSTG</sequence>
<dbReference type="AlphaFoldDB" id="A0A224Y5G7"/>
<name>A0A224Y5G7_9ACAR</name>
<evidence type="ECO:0000313" key="1">
    <source>
        <dbReference type="EMBL" id="MAA12796.1"/>
    </source>
</evidence>
<proteinExistence type="predicted"/>
<accession>A0A224Y5G7</accession>